<feature type="compositionally biased region" description="Polar residues" evidence="1">
    <location>
        <begin position="534"/>
        <end position="555"/>
    </location>
</feature>
<dbReference type="GeneID" id="24111885"/>
<accession>R9PCD6</accession>
<feature type="region of interest" description="Disordered" evidence="1">
    <location>
        <begin position="1"/>
        <end position="259"/>
    </location>
</feature>
<organism evidence="2 3">
    <name type="scientific">Pseudozyma hubeiensis (strain SY62)</name>
    <name type="common">Yeast</name>
    <dbReference type="NCBI Taxonomy" id="1305764"/>
    <lineage>
        <taxon>Eukaryota</taxon>
        <taxon>Fungi</taxon>
        <taxon>Dikarya</taxon>
        <taxon>Basidiomycota</taxon>
        <taxon>Ustilaginomycotina</taxon>
        <taxon>Ustilaginomycetes</taxon>
        <taxon>Ustilaginales</taxon>
        <taxon>Ustilaginaceae</taxon>
        <taxon>Pseudozyma</taxon>
    </lineage>
</organism>
<name>R9PCD6_PSEHS</name>
<reference evidence="3" key="1">
    <citation type="journal article" date="2013" name="Genome Announc.">
        <title>Draft genome sequence of the basidiomycetous yeast-like fungus Pseudozyma hubeiensis SY62, which produces an abundant amount of the biosurfactant mannosylerythritol lipids.</title>
        <authorList>
            <person name="Konishi M."/>
            <person name="Hatada Y."/>
            <person name="Horiuchi J."/>
        </authorList>
    </citation>
    <scope>NUCLEOTIDE SEQUENCE [LARGE SCALE GENOMIC DNA]</scope>
    <source>
        <strain evidence="3">SY62</strain>
    </source>
</reference>
<feature type="region of interest" description="Disordered" evidence="1">
    <location>
        <begin position="824"/>
        <end position="870"/>
    </location>
</feature>
<gene>
    <name evidence="2" type="ORF">PHSY_006616</name>
</gene>
<sequence>MAGPLGVRLVNPYEQKEQQTIQSYGEPAQNPHHRNAVRQSFGPGDPLFSAPQQAASQRPDYVPRPPPSPRPAFWDDSTQPRTPSTPPSQPTPRTTSTSFTRSGMHGRPQSMPMPAPTHGEPGHQPDDCPGCRADMDDAIRASLHSAKQEDEKRQREVQEQEELRRVYAANDEENHRRRRLAEEEEESLQRAIQDSRRDAEEEARRSKDREARMLEESRRDAHRQREQNDKLEAEMLEAAKLASAAQDRQRRKELDAMQEAEQKALELSLREQEEEWERRESAERSLWEFLESRNRIDRSATPMSANFDSGFGSRPPSPVPQPSLSPAAVDPFDPHDLDAEYWRFAGHGEAYQLALQMNQPTLAEDVVHAAGSVSTPRTHRPLPPTPETSKRSEEASDELGGTVRKQDRLTAPSQPAALHADSDDAPPAYAEATQAGPSNDVASYAAASPVEKQDFPARYDTVTLEALNRPVLQHRSSSSSSAHSQSQNSPIMSSPRQSFTSSSHPGKGSSTPIPSSEVSSAPPHPAESSPSIPQRGSSHSTPSSKRFSASATSLTSEHRGKRALAGVDFGYGNLPFAPKLDQGRPFARPASASTSASPNKSTFPTTIELSHITKNTGPDAGLSGCSFFILRAHSWKSLLRAIAWYGNSRVEASPSQVAAASDRRTRCLLRAEVEFVTPTRVDIGHVGHYAKAAQSKGSMPTNPSPAHVSLCLSLMPTSSAKSGEASAWLKSEEYQIIKRESRRLDAWYAGKGSTRRLVQLARQPPAMPVAVVQIAQLLHASHTFSAACPSSGSTARHSPRDLHHAIERHDEGYVRKQQAMLSAGSALASNVGDTPRLSLQTPPQTSGSNDPRGGADTNDLDDDDDDDEVDFNDFSLLADGSFDAQDQVLMGKRQRLKAKVKRRLAKRASDGRVVDEDLAAWITPFDLSERE</sequence>
<evidence type="ECO:0000256" key="1">
    <source>
        <dbReference type="SAM" id="MobiDB-lite"/>
    </source>
</evidence>
<feature type="compositionally biased region" description="Acidic residues" evidence="1">
    <location>
        <begin position="858"/>
        <end position="870"/>
    </location>
</feature>
<proteinExistence type="predicted"/>
<feature type="compositionally biased region" description="Low complexity" evidence="1">
    <location>
        <begin position="91"/>
        <end position="102"/>
    </location>
</feature>
<dbReference type="STRING" id="1305764.R9PCD6"/>
<feature type="region of interest" description="Disordered" evidence="1">
    <location>
        <begin position="580"/>
        <end position="603"/>
    </location>
</feature>
<dbReference type="PROSITE" id="PS50330">
    <property type="entry name" value="UIM"/>
    <property type="match status" value="1"/>
</dbReference>
<feature type="region of interest" description="Disordered" evidence="1">
    <location>
        <begin position="300"/>
        <end position="327"/>
    </location>
</feature>
<keyword evidence="2" id="KW-0378">Hydrolase</keyword>
<dbReference type="HOGENOM" id="CLU_290558_0_0_1"/>
<dbReference type="OrthoDB" id="2529379at2759"/>
<dbReference type="eggNOG" id="ENOG502RDBC">
    <property type="taxonomic scope" value="Eukaryota"/>
</dbReference>
<feature type="compositionally biased region" description="Polar residues" evidence="1">
    <location>
        <begin position="490"/>
        <end position="504"/>
    </location>
</feature>
<feature type="region of interest" description="Disordered" evidence="1">
    <location>
        <begin position="370"/>
        <end position="445"/>
    </location>
</feature>
<feature type="compositionally biased region" description="Low complexity" evidence="1">
    <location>
        <begin position="509"/>
        <end position="533"/>
    </location>
</feature>
<evidence type="ECO:0000313" key="2">
    <source>
        <dbReference type="EMBL" id="GAC99019.1"/>
    </source>
</evidence>
<feature type="compositionally biased region" description="Low complexity" evidence="1">
    <location>
        <begin position="236"/>
        <end position="245"/>
    </location>
</feature>
<dbReference type="EMBL" id="DF238822">
    <property type="protein sequence ID" value="GAC99019.1"/>
    <property type="molecule type" value="Genomic_DNA"/>
</dbReference>
<feature type="compositionally biased region" description="Basic and acidic residues" evidence="1">
    <location>
        <begin position="193"/>
        <end position="233"/>
    </location>
</feature>
<feature type="compositionally biased region" description="Low complexity" evidence="1">
    <location>
        <begin position="476"/>
        <end position="489"/>
    </location>
</feature>
<feature type="compositionally biased region" description="Low complexity" evidence="1">
    <location>
        <begin position="585"/>
        <end position="598"/>
    </location>
</feature>
<dbReference type="InterPro" id="IPR003903">
    <property type="entry name" value="UIM_dom"/>
</dbReference>
<dbReference type="Proteomes" id="UP000014071">
    <property type="component" value="Unassembled WGS sequence"/>
</dbReference>
<protein>
    <submittedName>
        <fullName evidence="2">Ubiquitin C-terminal hydrolase CreB</fullName>
    </submittedName>
</protein>
<keyword evidence="3" id="KW-1185">Reference proteome</keyword>
<feature type="compositionally biased region" description="Polar residues" evidence="1">
    <location>
        <begin position="827"/>
        <end position="849"/>
    </location>
</feature>
<dbReference type="GO" id="GO:0016787">
    <property type="term" value="F:hydrolase activity"/>
    <property type="evidence" value="ECO:0007669"/>
    <property type="project" value="UniProtKB-KW"/>
</dbReference>
<feature type="compositionally biased region" description="Basic and acidic residues" evidence="1">
    <location>
        <begin position="146"/>
        <end position="165"/>
    </location>
</feature>
<dbReference type="AlphaFoldDB" id="R9PCD6"/>
<dbReference type="RefSeq" id="XP_012192606.1">
    <property type="nucleotide sequence ID" value="XM_012337216.1"/>
</dbReference>
<feature type="region of interest" description="Disordered" evidence="1">
    <location>
        <begin position="472"/>
        <end position="559"/>
    </location>
</feature>
<feature type="compositionally biased region" description="Basic and acidic residues" evidence="1">
    <location>
        <begin position="247"/>
        <end position="259"/>
    </location>
</feature>
<evidence type="ECO:0000313" key="3">
    <source>
        <dbReference type="Proteomes" id="UP000014071"/>
    </source>
</evidence>